<name>A0A4P6EJ54_9MICO</name>
<gene>
    <name evidence="1" type="ORF">ET495_02730</name>
</gene>
<dbReference type="RefSeq" id="WP_129202414.1">
    <property type="nucleotide sequence ID" value="NZ_CP035495.1"/>
</dbReference>
<protein>
    <submittedName>
        <fullName evidence="1">Uncharacterized protein</fullName>
    </submittedName>
</protein>
<evidence type="ECO:0000313" key="1">
    <source>
        <dbReference type="EMBL" id="QAY62355.1"/>
    </source>
</evidence>
<dbReference type="AlphaFoldDB" id="A0A4P6EJ54"/>
<dbReference type="EMBL" id="CP035495">
    <property type="protein sequence ID" value="QAY62355.1"/>
    <property type="molecule type" value="Genomic_DNA"/>
</dbReference>
<organism evidence="1 2">
    <name type="scientific">Xylanimonas allomyrinae</name>
    <dbReference type="NCBI Taxonomy" id="2509459"/>
    <lineage>
        <taxon>Bacteria</taxon>
        <taxon>Bacillati</taxon>
        <taxon>Actinomycetota</taxon>
        <taxon>Actinomycetes</taxon>
        <taxon>Micrococcales</taxon>
        <taxon>Promicromonosporaceae</taxon>
        <taxon>Xylanimonas</taxon>
    </lineage>
</organism>
<keyword evidence="2" id="KW-1185">Reference proteome</keyword>
<evidence type="ECO:0000313" key="2">
    <source>
        <dbReference type="Proteomes" id="UP000291758"/>
    </source>
</evidence>
<dbReference type="KEGG" id="xyl:ET495_02730"/>
<sequence length="166" mass="16957">MSQDLPEDFEVPDDLSALTAPSERELAVLLTQIADAEALAAACALGELDVDAAPSPVGALAVLRDASGEAPERAAAAVSQLVAGVPLVLVTRAEGQLTAVRYQDGKPAGELPPGLVLSGAPEALEDLLTGQLAVRDLPGVIASAGIGRFKAMRMLTGVARKARKNK</sequence>
<dbReference type="OrthoDB" id="5144343at2"/>
<proteinExistence type="predicted"/>
<reference evidence="1 2" key="1">
    <citation type="submission" date="2019-01" db="EMBL/GenBank/DDBJ databases">
        <title>Genome sequencing of strain 2JSPR-7.</title>
        <authorList>
            <person name="Heo J."/>
            <person name="Kim S.-J."/>
            <person name="Kim J.-S."/>
            <person name="Hong S.-B."/>
            <person name="Kwon S.-W."/>
        </authorList>
    </citation>
    <scope>NUCLEOTIDE SEQUENCE [LARGE SCALE GENOMIC DNA]</scope>
    <source>
        <strain evidence="1 2">2JSPR-7</strain>
    </source>
</reference>
<dbReference type="Proteomes" id="UP000291758">
    <property type="component" value="Chromosome"/>
</dbReference>
<accession>A0A4P6EJ54</accession>